<keyword evidence="2" id="KW-0614">Plasmid</keyword>
<sequence length="311" mass="32364">MIDLGPVLLLRPLWLLGLPLALAAAVLMARRADGLAAWRRLIAPQMLALLRARGWVDEATRDLRPWLLGAAAALLALGLAGPATRNRDAPAFRNLDVLMILVDLSPSVVEGGGLDDAQAAVSRLVDRHGTRPVALALFSGESFLVSVPTEETEQLQTVIGALGPDTMPVAGSRPDRAFALARQTLADASAEAPDVVLVSDGGGLGPEALHEVGLLRASGARVWAVAVSPASLPYGMPPPAPGALEAVARAGGGRVVPATAPDTLAEALGAHGSASETELRRRRVLFTDHGRWAVALACLALLPLFRRRAVA</sequence>
<evidence type="ECO:0000313" key="2">
    <source>
        <dbReference type="EMBL" id="QDL94090.1"/>
    </source>
</evidence>
<feature type="domain" description="VWFA" evidence="1">
    <location>
        <begin position="98"/>
        <end position="201"/>
    </location>
</feature>
<dbReference type="InterPro" id="IPR036465">
    <property type="entry name" value="vWFA_dom_sf"/>
</dbReference>
<accession>A0A5B8G2F9</accession>
<proteinExistence type="predicted"/>
<evidence type="ECO:0000313" key="3">
    <source>
        <dbReference type="Proteomes" id="UP000305888"/>
    </source>
</evidence>
<dbReference type="EMBL" id="CP040819">
    <property type="protein sequence ID" value="QDL94090.1"/>
    <property type="molecule type" value="Genomic_DNA"/>
</dbReference>
<geneLocation type="plasmid" evidence="3">
    <name>pd4m1a</name>
</geneLocation>
<keyword evidence="3" id="KW-1185">Reference proteome</keyword>
<dbReference type="KEGG" id="ppru:FDP22_19685"/>
<protein>
    <submittedName>
        <fullName evidence="2">VWA domain-containing protein</fullName>
    </submittedName>
</protein>
<dbReference type="CDD" id="cd00198">
    <property type="entry name" value="vWFA"/>
    <property type="match status" value="1"/>
</dbReference>
<gene>
    <name evidence="2" type="ORF">FDP22_19685</name>
</gene>
<name>A0A5B8G2F9_9RHOB</name>
<dbReference type="Proteomes" id="UP000305888">
    <property type="component" value="Plasmid pD4M1A"/>
</dbReference>
<dbReference type="SUPFAM" id="SSF53300">
    <property type="entry name" value="vWA-like"/>
    <property type="match status" value="1"/>
</dbReference>
<reference evidence="2 3" key="1">
    <citation type="submission" date="2019-06" db="EMBL/GenBank/DDBJ databases">
        <title>Genome sequence of Rhodobacteraceae bacterium D4M1.</title>
        <authorList>
            <person name="Cao J."/>
        </authorList>
    </citation>
    <scope>NUCLEOTIDE SEQUENCE [LARGE SCALE GENOMIC DNA]</scope>
    <source>
        <strain evidence="2 3">D4M1</strain>
        <plasmid evidence="3">pd4m1a</plasmid>
    </source>
</reference>
<dbReference type="AlphaFoldDB" id="A0A5B8G2F9"/>
<dbReference type="Pfam" id="PF13519">
    <property type="entry name" value="VWA_2"/>
    <property type="match status" value="1"/>
</dbReference>
<dbReference type="InterPro" id="IPR002035">
    <property type="entry name" value="VWF_A"/>
</dbReference>
<organism evidence="2 3">
    <name type="scientific">Paroceanicella profunda</name>
    <dbReference type="NCBI Taxonomy" id="2579971"/>
    <lineage>
        <taxon>Bacteria</taxon>
        <taxon>Pseudomonadati</taxon>
        <taxon>Pseudomonadota</taxon>
        <taxon>Alphaproteobacteria</taxon>
        <taxon>Rhodobacterales</taxon>
        <taxon>Paracoccaceae</taxon>
        <taxon>Paroceanicella</taxon>
    </lineage>
</organism>
<dbReference type="RefSeq" id="WP_138573405.1">
    <property type="nucleotide sequence ID" value="NZ_CP040819.1"/>
</dbReference>
<dbReference type="OrthoDB" id="8456929at2"/>
<dbReference type="Gene3D" id="3.40.50.410">
    <property type="entry name" value="von Willebrand factor, type A domain"/>
    <property type="match status" value="1"/>
</dbReference>
<evidence type="ECO:0000259" key="1">
    <source>
        <dbReference type="Pfam" id="PF13519"/>
    </source>
</evidence>